<dbReference type="AlphaFoldDB" id="A0A679IT72"/>
<reference evidence="1" key="1">
    <citation type="submission" date="2019-12" db="EMBL/GenBank/DDBJ databases">
        <authorList>
            <person name="Cremers G."/>
        </authorList>
    </citation>
    <scope>NUCLEOTIDE SEQUENCE</scope>
    <source>
        <strain evidence="1">Mbul1</strain>
    </source>
</reference>
<accession>A0A679IT72</accession>
<dbReference type="EMBL" id="LR743504">
    <property type="protein sequence ID" value="CAA2102084.1"/>
    <property type="molecule type" value="Genomic_DNA"/>
</dbReference>
<protein>
    <submittedName>
        <fullName evidence="1">Uncharacterized protein</fullName>
    </submittedName>
</protein>
<sequence length="52" mass="5322">MDVIYRGLETSLLALSLALAIAALALPSLTPRILGAPELAVTLPLLSVTAAH</sequence>
<proteinExistence type="predicted"/>
<evidence type="ECO:0000313" key="1">
    <source>
        <dbReference type="EMBL" id="CAA2102084.1"/>
    </source>
</evidence>
<name>A0A679IT72_9HYPH</name>
<organism evidence="1">
    <name type="scientific">Methylobacterium bullatum</name>
    <dbReference type="NCBI Taxonomy" id="570505"/>
    <lineage>
        <taxon>Bacteria</taxon>
        <taxon>Pseudomonadati</taxon>
        <taxon>Pseudomonadota</taxon>
        <taxon>Alphaproteobacteria</taxon>
        <taxon>Hyphomicrobiales</taxon>
        <taxon>Methylobacteriaceae</taxon>
        <taxon>Methylobacterium</taxon>
    </lineage>
</organism>
<gene>
    <name evidence="1" type="ORF">MBUL_01506</name>
</gene>